<evidence type="ECO:0000313" key="5">
    <source>
        <dbReference type="EMBL" id="RCH86237.1"/>
    </source>
</evidence>
<keyword evidence="2" id="KW-0560">Oxidoreductase</keyword>
<evidence type="ECO:0000256" key="4">
    <source>
        <dbReference type="SAM" id="Phobius"/>
    </source>
</evidence>
<keyword evidence="4" id="KW-1133">Transmembrane helix</keyword>
<dbReference type="EMBL" id="PJQM01003982">
    <property type="protein sequence ID" value="RCH86237.1"/>
    <property type="molecule type" value="Genomic_DNA"/>
</dbReference>
<evidence type="ECO:0000256" key="1">
    <source>
        <dbReference type="ARBA" id="ARBA00006484"/>
    </source>
</evidence>
<reference evidence="5 6" key="1">
    <citation type="journal article" date="2018" name="G3 (Bethesda)">
        <title>Phylogenetic and Phylogenomic Definition of Rhizopus Species.</title>
        <authorList>
            <person name="Gryganskyi A.P."/>
            <person name="Golan J."/>
            <person name="Dolatabadi S."/>
            <person name="Mondo S."/>
            <person name="Robb S."/>
            <person name="Idnurm A."/>
            <person name="Muszewska A."/>
            <person name="Steczkiewicz K."/>
            <person name="Masonjones S."/>
            <person name="Liao H.L."/>
            <person name="Gajdeczka M.T."/>
            <person name="Anike F."/>
            <person name="Vuek A."/>
            <person name="Anishchenko I.M."/>
            <person name="Voigt K."/>
            <person name="de Hoog G.S."/>
            <person name="Smith M.E."/>
            <person name="Heitman J."/>
            <person name="Vilgalys R."/>
            <person name="Stajich J.E."/>
        </authorList>
    </citation>
    <scope>NUCLEOTIDE SEQUENCE [LARGE SCALE GENOMIC DNA]</scope>
    <source>
        <strain evidence="5 6">LSU 92-RS-03</strain>
    </source>
</reference>
<organism evidence="5 6">
    <name type="scientific">Rhizopus stolonifer</name>
    <name type="common">Rhizopus nigricans</name>
    <dbReference type="NCBI Taxonomy" id="4846"/>
    <lineage>
        <taxon>Eukaryota</taxon>
        <taxon>Fungi</taxon>
        <taxon>Fungi incertae sedis</taxon>
        <taxon>Mucoromycota</taxon>
        <taxon>Mucoromycotina</taxon>
        <taxon>Mucoromycetes</taxon>
        <taxon>Mucorales</taxon>
        <taxon>Mucorineae</taxon>
        <taxon>Rhizopodaceae</taxon>
        <taxon>Rhizopus</taxon>
    </lineage>
</organism>
<dbReference type="SUPFAM" id="SSF51735">
    <property type="entry name" value="NAD(P)-binding Rossmann-fold domains"/>
    <property type="match status" value="1"/>
</dbReference>
<dbReference type="InterPro" id="IPR002347">
    <property type="entry name" value="SDR_fam"/>
</dbReference>
<evidence type="ECO:0000256" key="3">
    <source>
        <dbReference type="RuleBase" id="RU000363"/>
    </source>
</evidence>
<evidence type="ECO:0000313" key="6">
    <source>
        <dbReference type="Proteomes" id="UP000253551"/>
    </source>
</evidence>
<dbReference type="PANTHER" id="PTHR44169">
    <property type="entry name" value="NADPH-DEPENDENT 1-ACYLDIHYDROXYACETONE PHOSPHATE REDUCTASE"/>
    <property type="match status" value="1"/>
</dbReference>
<dbReference type="PRINTS" id="PR00081">
    <property type="entry name" value="GDHRDH"/>
</dbReference>
<accession>A0A367J8H4</accession>
<dbReference type="PRINTS" id="PR00080">
    <property type="entry name" value="SDRFAMILY"/>
</dbReference>
<dbReference type="PANTHER" id="PTHR44169:SF6">
    <property type="entry name" value="NADPH-DEPENDENT 1-ACYLDIHYDROXYACETONE PHOSPHATE REDUCTASE"/>
    <property type="match status" value="1"/>
</dbReference>
<name>A0A367J8H4_RHIST</name>
<dbReference type="OrthoDB" id="2102561at2759"/>
<keyword evidence="4" id="KW-0812">Transmembrane</keyword>
<proteinExistence type="inferred from homology"/>
<dbReference type="AlphaFoldDB" id="A0A367J8H4"/>
<comment type="caution">
    <text evidence="5">The sequence shown here is derived from an EMBL/GenBank/DDBJ whole genome shotgun (WGS) entry which is preliminary data.</text>
</comment>
<protein>
    <recommendedName>
        <fullName evidence="7">NADPH-dependent 1-acyldihydroxyacetone phosphate reductase</fullName>
    </recommendedName>
</protein>
<dbReference type="GO" id="GO:0005783">
    <property type="term" value="C:endoplasmic reticulum"/>
    <property type="evidence" value="ECO:0007669"/>
    <property type="project" value="TreeGrafter"/>
</dbReference>
<dbReference type="Gene3D" id="3.40.50.720">
    <property type="entry name" value="NAD(P)-binding Rossmann-like Domain"/>
    <property type="match status" value="1"/>
</dbReference>
<dbReference type="InterPro" id="IPR036291">
    <property type="entry name" value="NAD(P)-bd_dom_sf"/>
</dbReference>
<comment type="similarity">
    <text evidence="1 3">Belongs to the short-chain dehydrogenases/reductases (SDR) family.</text>
</comment>
<feature type="transmembrane region" description="Helical" evidence="4">
    <location>
        <begin position="241"/>
        <end position="261"/>
    </location>
</feature>
<evidence type="ECO:0008006" key="7">
    <source>
        <dbReference type="Google" id="ProtNLM"/>
    </source>
</evidence>
<keyword evidence="6" id="KW-1185">Reference proteome</keyword>
<dbReference type="CDD" id="cd05374">
    <property type="entry name" value="17beta-HSD-like_SDR_c"/>
    <property type="match status" value="1"/>
</dbReference>
<sequence>MSKPIVLVTGCTEGGIGYSVAKRFAQEGSQVIATGRRVEALGDLEKFGCDREKLDICDHQSIESVVNKIIEKYGRIDVLVNNAGAPAIGALLDVSLETIHQCINTNVIGTLFMCRAVAVHMAKKKSGKIVNIGSVVGYATTPWAGIYALSKAATHSLSDTLRLELRPFGIQVTVVAPGAIRSNFGTNSAKTSLVPEGSLYTRVASNIINRGSMSQGPHSTPSEVFAAHVVKKVNRDTAPRYITYGAMSWIFVLFYYLPYFLRDMIFYKKFGVNLLE</sequence>
<dbReference type="STRING" id="4846.A0A367J8H4"/>
<evidence type="ECO:0000256" key="2">
    <source>
        <dbReference type="ARBA" id="ARBA00023002"/>
    </source>
</evidence>
<keyword evidence="4" id="KW-0472">Membrane</keyword>
<dbReference type="Proteomes" id="UP000253551">
    <property type="component" value="Unassembled WGS sequence"/>
</dbReference>
<gene>
    <name evidence="5" type="ORF">CU098_007301</name>
</gene>
<dbReference type="FunFam" id="3.40.50.720:FF:000261">
    <property type="entry name" value="NADPH-dependent 1-acyldihydroxyacetone phosphate reductase"/>
    <property type="match status" value="1"/>
</dbReference>
<dbReference type="Pfam" id="PF00106">
    <property type="entry name" value="adh_short"/>
    <property type="match status" value="1"/>
</dbReference>
<dbReference type="GO" id="GO:0016491">
    <property type="term" value="F:oxidoreductase activity"/>
    <property type="evidence" value="ECO:0007669"/>
    <property type="project" value="UniProtKB-KW"/>
</dbReference>